<accession>A0A316DTN3</accession>
<dbReference type="InterPro" id="IPR026444">
    <property type="entry name" value="Secre_tail"/>
</dbReference>
<reference evidence="3 4" key="1">
    <citation type="submission" date="2018-05" db="EMBL/GenBank/DDBJ databases">
        <title>Genomic Encyclopedia of Archaeal and Bacterial Type Strains, Phase II (KMG-II): from individual species to whole genera.</title>
        <authorList>
            <person name="Goeker M."/>
        </authorList>
    </citation>
    <scope>NUCLEOTIDE SEQUENCE [LARGE SCALE GENOMIC DNA]</scope>
    <source>
        <strain evidence="3 4">DSM 22214</strain>
    </source>
</reference>
<dbReference type="Pfam" id="PF18962">
    <property type="entry name" value="Por_Secre_tail"/>
    <property type="match status" value="1"/>
</dbReference>
<evidence type="ECO:0000256" key="1">
    <source>
        <dbReference type="SAM" id="SignalP"/>
    </source>
</evidence>
<dbReference type="NCBIfam" id="TIGR04183">
    <property type="entry name" value="Por_Secre_tail"/>
    <property type="match status" value="1"/>
</dbReference>
<name>A0A316DTN3_9BACT</name>
<evidence type="ECO:0000313" key="3">
    <source>
        <dbReference type="EMBL" id="PWK21424.1"/>
    </source>
</evidence>
<feature type="signal peptide" evidence="1">
    <location>
        <begin position="1"/>
        <end position="22"/>
    </location>
</feature>
<organism evidence="3 4">
    <name type="scientific">Arcicella aurantiaca</name>
    <dbReference type="NCBI Taxonomy" id="591202"/>
    <lineage>
        <taxon>Bacteria</taxon>
        <taxon>Pseudomonadati</taxon>
        <taxon>Bacteroidota</taxon>
        <taxon>Cytophagia</taxon>
        <taxon>Cytophagales</taxon>
        <taxon>Flectobacillaceae</taxon>
        <taxon>Arcicella</taxon>
    </lineage>
</organism>
<comment type="caution">
    <text evidence="3">The sequence shown here is derived from an EMBL/GenBank/DDBJ whole genome shotgun (WGS) entry which is preliminary data.</text>
</comment>
<dbReference type="OrthoDB" id="953420at2"/>
<sequence>MRTYLKIVGMFFCVMSVRVASAQDVNLKITDNINKTTKHEVATERISASNVVSEEAKVHYEAGKSVTLLPGFSAKSGSTFRANIAKIASSSRIAGAETSDKVSMYAYPNPFESAVEIEYYVPKAGKISLSITNIMGLNIATLVDNQEVSEGNHTVKYSGEGINSGTYLYTLKTETGAVSKKLSKK</sequence>
<keyword evidence="4" id="KW-1185">Reference proteome</keyword>
<feature type="chain" id="PRO_5016308153" evidence="1">
    <location>
        <begin position="23"/>
        <end position="185"/>
    </location>
</feature>
<dbReference type="AlphaFoldDB" id="A0A316DTN3"/>
<gene>
    <name evidence="3" type="ORF">LV89_03717</name>
</gene>
<protein>
    <submittedName>
        <fullName evidence="3">Putative secreted protein (Por secretion system target)</fullName>
    </submittedName>
</protein>
<evidence type="ECO:0000313" key="4">
    <source>
        <dbReference type="Proteomes" id="UP000245489"/>
    </source>
</evidence>
<dbReference type="EMBL" id="QGGO01000024">
    <property type="protein sequence ID" value="PWK21424.1"/>
    <property type="molecule type" value="Genomic_DNA"/>
</dbReference>
<keyword evidence="1" id="KW-0732">Signal</keyword>
<dbReference type="InterPro" id="IPR055015">
    <property type="entry name" value="GCX_COOH"/>
</dbReference>
<dbReference type="NCBIfam" id="NF045639">
    <property type="entry name" value="GCX_COOH"/>
    <property type="match status" value="1"/>
</dbReference>
<proteinExistence type="predicted"/>
<feature type="domain" description="Secretion system C-terminal sorting" evidence="2">
    <location>
        <begin position="107"/>
        <end position="182"/>
    </location>
</feature>
<dbReference type="RefSeq" id="WP_109744401.1">
    <property type="nucleotide sequence ID" value="NZ_QGGO01000024.1"/>
</dbReference>
<dbReference type="Proteomes" id="UP000245489">
    <property type="component" value="Unassembled WGS sequence"/>
</dbReference>
<evidence type="ECO:0000259" key="2">
    <source>
        <dbReference type="Pfam" id="PF18962"/>
    </source>
</evidence>